<dbReference type="Proteomes" id="UP001642484">
    <property type="component" value="Unassembled WGS sequence"/>
</dbReference>
<dbReference type="InterPro" id="IPR051559">
    <property type="entry name" value="HIF_prolyl_hydroxylases"/>
</dbReference>
<reference evidence="9 10" key="1">
    <citation type="submission" date="2024-02" db="EMBL/GenBank/DDBJ databases">
        <authorList>
            <person name="Chen Y."/>
            <person name="Shah S."/>
            <person name="Dougan E. K."/>
            <person name="Thang M."/>
            <person name="Chan C."/>
        </authorList>
    </citation>
    <scope>NUCLEOTIDE SEQUENCE [LARGE SCALE GENOMIC DNA]</scope>
</reference>
<keyword evidence="6" id="KW-0408">Iron</keyword>
<feature type="domain" description="Fe2OG dioxygenase" evidence="8">
    <location>
        <begin position="212"/>
        <end position="314"/>
    </location>
</feature>
<keyword evidence="4" id="KW-0223">Dioxygenase</keyword>
<dbReference type="InterPro" id="IPR044862">
    <property type="entry name" value="Pro_4_hyd_alph_FE2OG_OXY"/>
</dbReference>
<evidence type="ECO:0000256" key="6">
    <source>
        <dbReference type="ARBA" id="ARBA00023004"/>
    </source>
</evidence>
<name>A0ABP0SJJ1_9DINO</name>
<evidence type="ECO:0000256" key="3">
    <source>
        <dbReference type="ARBA" id="ARBA00022896"/>
    </source>
</evidence>
<dbReference type="PROSITE" id="PS51471">
    <property type="entry name" value="FE2OG_OXY"/>
    <property type="match status" value="1"/>
</dbReference>
<comment type="caution">
    <text evidence="9">The sequence shown here is derived from an EMBL/GenBank/DDBJ whole genome shotgun (WGS) entry which is preliminary data.</text>
</comment>
<keyword evidence="10" id="KW-1185">Reference proteome</keyword>
<dbReference type="Gene3D" id="2.60.120.620">
    <property type="entry name" value="q2cbj1_9rhob like domain"/>
    <property type="match status" value="1"/>
</dbReference>
<evidence type="ECO:0000313" key="10">
    <source>
        <dbReference type="Proteomes" id="UP001642484"/>
    </source>
</evidence>
<dbReference type="InterPro" id="IPR005123">
    <property type="entry name" value="Oxoglu/Fe-dep_dioxygenase_dom"/>
</dbReference>
<gene>
    <name evidence="9" type="ORF">CCMP2556_LOCUS52163</name>
</gene>
<proteinExistence type="predicted"/>
<protein>
    <recommendedName>
        <fullName evidence="8">Fe2OG dioxygenase domain-containing protein</fullName>
    </recommendedName>
</protein>
<dbReference type="PANTHER" id="PTHR12907">
    <property type="entry name" value="EGL NINE HOMOLOG-RELATED"/>
    <property type="match status" value="1"/>
</dbReference>
<keyword evidence="5" id="KW-0560">Oxidoreductase</keyword>
<dbReference type="EMBL" id="CAXAMN010027728">
    <property type="protein sequence ID" value="CAK9112552.1"/>
    <property type="molecule type" value="Genomic_DNA"/>
</dbReference>
<dbReference type="Pfam" id="PF13640">
    <property type="entry name" value="2OG-FeII_Oxy_3"/>
    <property type="match status" value="1"/>
</dbReference>
<dbReference type="SMART" id="SM00702">
    <property type="entry name" value="P4Hc"/>
    <property type="match status" value="1"/>
</dbReference>
<evidence type="ECO:0000256" key="2">
    <source>
        <dbReference type="ARBA" id="ARBA00022723"/>
    </source>
</evidence>
<sequence>MDDASGEPRRLRKRPFAWASDSSGHSEERSSSSSEQEQADDTCDRWEDQQTVEIHAQVSEAVEYFQLREQSMNADHGAPTKMGAGPRGERVVVRRQERLQALRGRRPLMLREIAKQLRGRGFVRLVDFLGPSVGSNLLEGFAQLSWQPGRLGDAQSSDQSRSLRGDEIAWPSLSEAGRFGEALQRWMQALDELVADLRLHLNRPDELLRVERREPPMASCYPQHARYIRHYDNNCDEGLGDCNGRRLTAVYYLNKGMSHSDGGHLRILGQRGIYDLLPDFDTLTLFWADRRTPHEVMPNLSERKRLALSCWYVDVTEAPDAPAFPMRLESQSTGRGVTCEVTKTHDLASQQRQREDVKQKI</sequence>
<evidence type="ECO:0000256" key="1">
    <source>
        <dbReference type="ARBA" id="ARBA00001961"/>
    </source>
</evidence>
<keyword evidence="3" id="KW-0847">Vitamin C</keyword>
<evidence type="ECO:0000256" key="7">
    <source>
        <dbReference type="SAM" id="MobiDB-lite"/>
    </source>
</evidence>
<dbReference type="InterPro" id="IPR006620">
    <property type="entry name" value="Pro_4_hyd_alph"/>
</dbReference>
<feature type="region of interest" description="Disordered" evidence="7">
    <location>
        <begin position="1"/>
        <end position="46"/>
    </location>
</feature>
<organism evidence="9 10">
    <name type="scientific">Durusdinium trenchii</name>
    <dbReference type="NCBI Taxonomy" id="1381693"/>
    <lineage>
        <taxon>Eukaryota</taxon>
        <taxon>Sar</taxon>
        <taxon>Alveolata</taxon>
        <taxon>Dinophyceae</taxon>
        <taxon>Suessiales</taxon>
        <taxon>Symbiodiniaceae</taxon>
        <taxon>Durusdinium</taxon>
    </lineage>
</organism>
<comment type="cofactor">
    <cofactor evidence="1">
        <name>L-ascorbate</name>
        <dbReference type="ChEBI" id="CHEBI:38290"/>
    </cofactor>
</comment>
<evidence type="ECO:0000313" key="9">
    <source>
        <dbReference type="EMBL" id="CAK9112552.1"/>
    </source>
</evidence>
<keyword evidence="2" id="KW-0479">Metal-binding</keyword>
<dbReference type="PANTHER" id="PTHR12907:SF26">
    <property type="entry name" value="HIF PROLYL HYDROXYLASE, ISOFORM C"/>
    <property type="match status" value="1"/>
</dbReference>
<evidence type="ECO:0000259" key="8">
    <source>
        <dbReference type="PROSITE" id="PS51471"/>
    </source>
</evidence>
<evidence type="ECO:0000256" key="4">
    <source>
        <dbReference type="ARBA" id="ARBA00022964"/>
    </source>
</evidence>
<evidence type="ECO:0000256" key="5">
    <source>
        <dbReference type="ARBA" id="ARBA00023002"/>
    </source>
</evidence>
<accession>A0ABP0SJJ1</accession>